<evidence type="ECO:0000313" key="2">
    <source>
        <dbReference type="EMBL" id="MFC6592760.1"/>
    </source>
</evidence>
<dbReference type="InterPro" id="IPR043128">
    <property type="entry name" value="Rev_trsase/Diguanyl_cyclase"/>
</dbReference>
<dbReference type="RefSeq" id="WP_380083882.1">
    <property type="nucleotide sequence ID" value="NZ_JBHSWD010000002.1"/>
</dbReference>
<proteinExistence type="predicted"/>
<dbReference type="InterPro" id="IPR011990">
    <property type="entry name" value="TPR-like_helical_dom_sf"/>
</dbReference>
<dbReference type="PANTHER" id="PTHR44757">
    <property type="entry name" value="DIGUANYLATE CYCLASE DGCP"/>
    <property type="match status" value="1"/>
</dbReference>
<organism evidence="2 3">
    <name type="scientific">Deinococcus lacus</name>
    <dbReference type="NCBI Taxonomy" id="392561"/>
    <lineage>
        <taxon>Bacteria</taxon>
        <taxon>Thermotogati</taxon>
        <taxon>Deinococcota</taxon>
        <taxon>Deinococci</taxon>
        <taxon>Deinococcales</taxon>
        <taxon>Deinococcaceae</taxon>
        <taxon>Deinococcus</taxon>
    </lineage>
</organism>
<accession>A0ABW1YI33</accession>
<dbReference type="EMBL" id="JBHSWD010000002">
    <property type="protein sequence ID" value="MFC6592760.1"/>
    <property type="molecule type" value="Genomic_DNA"/>
</dbReference>
<dbReference type="InterPro" id="IPR000160">
    <property type="entry name" value="GGDEF_dom"/>
</dbReference>
<dbReference type="Proteomes" id="UP001596297">
    <property type="component" value="Unassembled WGS sequence"/>
</dbReference>
<dbReference type="PROSITE" id="PS50887">
    <property type="entry name" value="GGDEF"/>
    <property type="match status" value="1"/>
</dbReference>
<dbReference type="PANTHER" id="PTHR44757:SF2">
    <property type="entry name" value="BIOFILM ARCHITECTURE MAINTENANCE PROTEIN MBAA"/>
    <property type="match status" value="1"/>
</dbReference>
<evidence type="ECO:0000259" key="1">
    <source>
        <dbReference type="PROSITE" id="PS50887"/>
    </source>
</evidence>
<dbReference type="CDD" id="cd01949">
    <property type="entry name" value="GGDEF"/>
    <property type="match status" value="1"/>
</dbReference>
<dbReference type="SUPFAM" id="SSF55073">
    <property type="entry name" value="Nucleotide cyclase"/>
    <property type="match status" value="1"/>
</dbReference>
<reference evidence="3" key="1">
    <citation type="journal article" date="2019" name="Int. J. Syst. Evol. Microbiol.">
        <title>The Global Catalogue of Microorganisms (GCM) 10K type strain sequencing project: providing services to taxonomists for standard genome sequencing and annotation.</title>
        <authorList>
            <consortium name="The Broad Institute Genomics Platform"/>
            <consortium name="The Broad Institute Genome Sequencing Center for Infectious Disease"/>
            <person name="Wu L."/>
            <person name="Ma J."/>
        </authorList>
    </citation>
    <scope>NUCLEOTIDE SEQUENCE [LARGE SCALE GENOMIC DNA]</scope>
    <source>
        <strain evidence="3">CGMCC 1.15772</strain>
    </source>
</reference>
<feature type="domain" description="GGDEF" evidence="1">
    <location>
        <begin position="398"/>
        <end position="530"/>
    </location>
</feature>
<comment type="caution">
    <text evidence="2">The sequence shown here is derived from an EMBL/GenBank/DDBJ whole genome shotgun (WGS) entry which is preliminary data.</text>
</comment>
<protein>
    <submittedName>
        <fullName evidence="2">GGDEF domain-containing protein</fullName>
    </submittedName>
</protein>
<gene>
    <name evidence="2" type="ORF">ACFP81_12650</name>
</gene>
<dbReference type="InterPro" id="IPR052155">
    <property type="entry name" value="Biofilm_reg_signaling"/>
</dbReference>
<evidence type="ECO:0000313" key="3">
    <source>
        <dbReference type="Proteomes" id="UP001596297"/>
    </source>
</evidence>
<sequence>MSLMPLPDDTDVQLRRLETMILHPPPQAQAELERLLRESQEAGARPQSCRALRLLSLLASYSGQYPEARARALEAFELAQTLGEQQGRTLVALGLSAIGLGEPGEALWLFLKAAEEIADPPGRASALLCAALAYQSVGEIERAQQTLEEAGKLRGVAPEFAGSAQAQLWLAQGKQREAADLAAQVAAQFQAKGWDGLAARLRAAGAVAAWHAGDPQAAAEQAKLALAEAEGVRKKLPQGLAQRVRTEALQAWAELCLLRQDAAEALGALHEAWELHAPGDLLGRARTLQLLSQAAEAAGDLPQALEAARQQSGLLSQSRQLSAAITAGEQLQARQLQRKVEAALSQNQELAVANRALTESREALAYQASRDPLTGLLNRSAFHREAQAALSLPHGPGTTAALLFLDIDNFKAVNEEQGQVAADKILTLIAERLRDVAGPDVLLARIGGDEFMALAEGSGEEHFEELAAGLVQAIQTPLPWQEKRLTLTASLGYAVAPEDGLTFERLQYSAHLAMRSVKQIGGPACSGFTTPWPTNISAAGS</sequence>
<keyword evidence="3" id="KW-1185">Reference proteome</keyword>
<dbReference type="SUPFAM" id="SSF48452">
    <property type="entry name" value="TPR-like"/>
    <property type="match status" value="1"/>
</dbReference>
<name>A0ABW1YI33_9DEIO</name>
<dbReference type="InterPro" id="IPR029787">
    <property type="entry name" value="Nucleotide_cyclase"/>
</dbReference>
<dbReference type="SMART" id="SM00267">
    <property type="entry name" value="GGDEF"/>
    <property type="match status" value="1"/>
</dbReference>
<dbReference type="Gene3D" id="1.25.40.10">
    <property type="entry name" value="Tetratricopeptide repeat domain"/>
    <property type="match status" value="1"/>
</dbReference>
<dbReference type="NCBIfam" id="TIGR00254">
    <property type="entry name" value="GGDEF"/>
    <property type="match status" value="1"/>
</dbReference>
<dbReference type="Pfam" id="PF00990">
    <property type="entry name" value="GGDEF"/>
    <property type="match status" value="1"/>
</dbReference>
<dbReference type="Gene3D" id="3.30.70.270">
    <property type="match status" value="1"/>
</dbReference>